<keyword evidence="3" id="KW-1185">Reference proteome</keyword>
<dbReference type="Pfam" id="PF03015">
    <property type="entry name" value="Sterile"/>
    <property type="match status" value="1"/>
</dbReference>
<dbReference type="AlphaFoldDB" id="A0A182X0I3"/>
<sequence length="104" mass="12608">MATGLKTLADASEHFRCHTWTARNDNVKRMRQLLSRADEAVLEFDVDRIDLVEYYKHYTAGLFDLLKRKELQRIQKKKLEWRRHHHLRDHPIEFSSRMGKEEFV</sequence>
<proteinExistence type="predicted"/>
<dbReference type="Proteomes" id="UP000076407">
    <property type="component" value="Unassembled WGS sequence"/>
</dbReference>
<feature type="domain" description="Fatty acyl-CoA reductase C-terminal" evidence="1">
    <location>
        <begin position="6"/>
        <end position="62"/>
    </location>
</feature>
<dbReference type="InterPro" id="IPR033640">
    <property type="entry name" value="FAR_C"/>
</dbReference>
<evidence type="ECO:0000313" key="3">
    <source>
        <dbReference type="Proteomes" id="UP000076407"/>
    </source>
</evidence>
<evidence type="ECO:0000313" key="2">
    <source>
        <dbReference type="EnsemblMetazoa" id="AQUA003300-PA"/>
    </source>
</evidence>
<protein>
    <recommendedName>
        <fullName evidence="1">Fatty acyl-CoA reductase C-terminal domain-containing protein</fullName>
    </recommendedName>
</protein>
<organism evidence="2 3">
    <name type="scientific">Anopheles quadriannulatus</name>
    <name type="common">Mosquito</name>
    <dbReference type="NCBI Taxonomy" id="34691"/>
    <lineage>
        <taxon>Eukaryota</taxon>
        <taxon>Metazoa</taxon>
        <taxon>Ecdysozoa</taxon>
        <taxon>Arthropoda</taxon>
        <taxon>Hexapoda</taxon>
        <taxon>Insecta</taxon>
        <taxon>Pterygota</taxon>
        <taxon>Neoptera</taxon>
        <taxon>Endopterygota</taxon>
        <taxon>Diptera</taxon>
        <taxon>Nematocera</taxon>
        <taxon>Culicoidea</taxon>
        <taxon>Culicidae</taxon>
        <taxon>Anophelinae</taxon>
        <taxon>Anopheles</taxon>
    </lineage>
</organism>
<reference evidence="2" key="1">
    <citation type="submission" date="2020-05" db="UniProtKB">
        <authorList>
            <consortium name="EnsemblMetazoa"/>
        </authorList>
    </citation>
    <scope>IDENTIFICATION</scope>
    <source>
        <strain evidence="2">SANGQUA</strain>
    </source>
</reference>
<dbReference type="EnsemblMetazoa" id="AQUA003300-RA">
    <property type="protein sequence ID" value="AQUA003300-PA"/>
    <property type="gene ID" value="AQUA003300"/>
</dbReference>
<name>A0A182X0I3_ANOQN</name>
<evidence type="ECO:0000259" key="1">
    <source>
        <dbReference type="Pfam" id="PF03015"/>
    </source>
</evidence>
<dbReference type="VEuPathDB" id="VectorBase:AQUA003300"/>
<accession>A0A182X0I3</accession>